<dbReference type="EMBL" id="LRGB01001763">
    <property type="protein sequence ID" value="KZS10651.1"/>
    <property type="molecule type" value="Genomic_DNA"/>
</dbReference>
<reference evidence="1 2" key="1">
    <citation type="submission" date="2016-03" db="EMBL/GenBank/DDBJ databases">
        <title>EvidentialGene: Evidence-directed Construction of Genes on Genomes.</title>
        <authorList>
            <person name="Gilbert D.G."/>
            <person name="Choi J.-H."/>
            <person name="Mockaitis K."/>
            <person name="Colbourne J."/>
            <person name="Pfrender M."/>
        </authorList>
    </citation>
    <scope>NUCLEOTIDE SEQUENCE [LARGE SCALE GENOMIC DNA]</scope>
    <source>
        <strain evidence="1 2">Xinb3</strain>
        <tissue evidence="1">Complete organism</tissue>
    </source>
</reference>
<keyword evidence="2" id="KW-1185">Reference proteome</keyword>
<sequence length="516" mass="56844">MSHSTYCPLPHSVDCLPSAMDTPLEATIIQSVRFLVLLSSVSIFFGSTPICVNGTLVAHGVSSESLISSIPTEHEGLDKTKSTSQVDLGTCDQQSKVPCIESGTCETVPLLEPARCRRRYCPLNKVYCLDFDGCMIPDPVFIFAQTVKEKKCPIPLSLCANKDLCQFVLRKNYDDLREPSVDRLNCSIMTNQIVFTNSSCKVHGDCHWTAKCCPDGGLNRQCVSYDGRILPARISNELNASSTTPMALTSVPFNYDQSLTTEPGSTSLLNITKSTLIRIMNSFKAIVDGRLSVFEQSMRAQLAKLLSVSENVFTKMIVRNGSILLEIEMSPSSVDAPDEVDQAYVNLTSMLRNGTLVLNDLNGTKLVIPPQENGTLLANETTSYSNIFIGVTAASLGSTFLLVFWVVWNLKKGKTINPMGAHSERLNSHAIFICKQSSDNLIRGSSGLRQNPGSKLANFAESQVQWDLFQQHFPAKPDYVWKSQEEVAWAGSDHQVRWPQLLDAPDEESVAIVKKK</sequence>
<protein>
    <submittedName>
        <fullName evidence="1">Uncharacterized protein</fullName>
    </submittedName>
</protein>
<dbReference type="Proteomes" id="UP000076858">
    <property type="component" value="Unassembled WGS sequence"/>
</dbReference>
<accession>A0A0N8DTD2</accession>
<dbReference type="AlphaFoldDB" id="A0A0N8DTD2"/>
<evidence type="ECO:0000313" key="1">
    <source>
        <dbReference type="EMBL" id="KZS10651.1"/>
    </source>
</evidence>
<evidence type="ECO:0000313" key="2">
    <source>
        <dbReference type="Proteomes" id="UP000076858"/>
    </source>
</evidence>
<comment type="caution">
    <text evidence="1">The sequence shown here is derived from an EMBL/GenBank/DDBJ whole genome shotgun (WGS) entry which is preliminary data.</text>
</comment>
<dbReference type="OrthoDB" id="6344041at2759"/>
<proteinExistence type="predicted"/>
<name>A0A0N8DTD2_9CRUS</name>
<gene>
    <name evidence="1" type="ORF">APZ42_024820</name>
</gene>
<organism evidence="1 2">
    <name type="scientific">Daphnia magna</name>
    <dbReference type="NCBI Taxonomy" id="35525"/>
    <lineage>
        <taxon>Eukaryota</taxon>
        <taxon>Metazoa</taxon>
        <taxon>Ecdysozoa</taxon>
        <taxon>Arthropoda</taxon>
        <taxon>Crustacea</taxon>
        <taxon>Branchiopoda</taxon>
        <taxon>Diplostraca</taxon>
        <taxon>Cladocera</taxon>
        <taxon>Anomopoda</taxon>
        <taxon>Daphniidae</taxon>
        <taxon>Daphnia</taxon>
    </lineage>
</organism>